<reference evidence="4 5" key="1">
    <citation type="journal article" date="2019" name="Int. J. Syst. Evol. Microbiol.">
        <title>The Global Catalogue of Microorganisms (GCM) 10K type strain sequencing project: providing services to taxonomists for standard genome sequencing and annotation.</title>
        <authorList>
            <consortium name="The Broad Institute Genomics Platform"/>
            <consortium name="The Broad Institute Genome Sequencing Center for Infectious Disease"/>
            <person name="Wu L."/>
            <person name="Ma J."/>
        </authorList>
    </citation>
    <scope>NUCLEOTIDE SEQUENCE [LARGE SCALE GENOMIC DNA]</scope>
    <source>
        <strain evidence="4 5">JCM 10671</strain>
    </source>
</reference>
<gene>
    <name evidence="4" type="ORF">GCM10009547_28690</name>
</gene>
<evidence type="ECO:0000256" key="1">
    <source>
        <dbReference type="ARBA" id="ARBA00010062"/>
    </source>
</evidence>
<organism evidence="4 5">
    <name type="scientific">Sporichthya brevicatena</name>
    <dbReference type="NCBI Taxonomy" id="171442"/>
    <lineage>
        <taxon>Bacteria</taxon>
        <taxon>Bacillati</taxon>
        <taxon>Actinomycetota</taxon>
        <taxon>Actinomycetes</taxon>
        <taxon>Sporichthyales</taxon>
        <taxon>Sporichthyaceae</taxon>
        <taxon>Sporichthya</taxon>
    </lineage>
</organism>
<sequence length="497" mass="50129">MALAAVLCVLATSACGTRLSDAEIGQVQAATVTVTNPATALPGAEAGGGTAAGAGNVAGAAGSAEVVPQPGSGEAAAASGAAGPAAVSAAGVSGGSTTASVTGAKPGTSKAAAAGAAAGERCTRALEPIILGQTGVFSGLVGQSTGNQRLGMSVWSNWVNANGGIRCHPVKLYQMDDGSDPSRTAANVNELVTTKKAIALVGVNVPITMGAARSAAARLGVPIVGGDAGDAAWNTDPNLFLSGGSSAAAWSGGIVEAARETGFTKLGLIYCIEASPCQQMNQYFAQTVEAAGAQDVFRQSVSLTQSDYTAECQNAKNAGVQIMAVYVDAASIQRFVRSCKSIDYRPVMETGGLAISPGVPKDPDIQAFTLYVGSPNAPYTATGTPGLDTLHTAFRTHTGADVPDAPSLIGWAAGMLFKGAIDSLDVERVKGAVTTAMVYDGLYSLKDKTLGGLAPPLVFKRGQPSGVIPCYTYFKITTQGIQTPGAKFRCINSWKRN</sequence>
<evidence type="ECO:0000313" key="4">
    <source>
        <dbReference type="EMBL" id="GAA0623857.1"/>
    </source>
</evidence>
<comment type="caution">
    <text evidence="4">The sequence shown here is derived from an EMBL/GenBank/DDBJ whole genome shotgun (WGS) entry which is preliminary data.</text>
</comment>
<proteinExistence type="inferred from homology"/>
<comment type="similarity">
    <text evidence="1">Belongs to the leucine-binding protein family.</text>
</comment>
<accession>A0ABN1GYT9</accession>
<feature type="domain" description="Leucine-binding protein" evidence="3">
    <location>
        <begin position="131"/>
        <end position="452"/>
    </location>
</feature>
<dbReference type="Proteomes" id="UP001500957">
    <property type="component" value="Unassembled WGS sequence"/>
</dbReference>
<dbReference type="SUPFAM" id="SSF53822">
    <property type="entry name" value="Periplasmic binding protein-like I"/>
    <property type="match status" value="1"/>
</dbReference>
<dbReference type="PANTHER" id="PTHR30483">
    <property type="entry name" value="LEUCINE-SPECIFIC-BINDING PROTEIN"/>
    <property type="match status" value="1"/>
</dbReference>
<dbReference type="PANTHER" id="PTHR30483:SF6">
    <property type="entry name" value="PERIPLASMIC BINDING PROTEIN OF ABC TRANSPORTER FOR NATURAL AMINO ACIDS"/>
    <property type="match status" value="1"/>
</dbReference>
<dbReference type="EMBL" id="BAAAHE010000023">
    <property type="protein sequence ID" value="GAA0623857.1"/>
    <property type="molecule type" value="Genomic_DNA"/>
</dbReference>
<dbReference type="Gene3D" id="3.40.50.2300">
    <property type="match status" value="2"/>
</dbReference>
<dbReference type="InterPro" id="IPR028082">
    <property type="entry name" value="Peripla_BP_I"/>
</dbReference>
<evidence type="ECO:0000259" key="3">
    <source>
        <dbReference type="Pfam" id="PF13458"/>
    </source>
</evidence>
<dbReference type="Pfam" id="PF13458">
    <property type="entry name" value="Peripla_BP_6"/>
    <property type="match status" value="1"/>
</dbReference>
<evidence type="ECO:0000313" key="5">
    <source>
        <dbReference type="Proteomes" id="UP001500957"/>
    </source>
</evidence>
<dbReference type="InterPro" id="IPR028081">
    <property type="entry name" value="Leu-bd"/>
</dbReference>
<name>A0ABN1GYT9_9ACTN</name>
<keyword evidence="5" id="KW-1185">Reference proteome</keyword>
<evidence type="ECO:0000256" key="2">
    <source>
        <dbReference type="ARBA" id="ARBA00022729"/>
    </source>
</evidence>
<keyword evidence="2" id="KW-0732">Signal</keyword>
<dbReference type="InterPro" id="IPR051010">
    <property type="entry name" value="BCAA_transport"/>
</dbReference>
<protein>
    <recommendedName>
        <fullName evidence="3">Leucine-binding protein domain-containing protein</fullName>
    </recommendedName>
</protein>